<dbReference type="EMBL" id="JAAC01000135">
    <property type="protein sequence ID" value="KDE62382.1"/>
    <property type="molecule type" value="Genomic_DNA"/>
</dbReference>
<feature type="domain" description="Insertion element IS402-like" evidence="1">
    <location>
        <begin position="5"/>
        <end position="59"/>
    </location>
</feature>
<accession>A0AB73BVE4</accession>
<evidence type="ECO:0000313" key="2">
    <source>
        <dbReference type="EMBL" id="KDE62382.1"/>
    </source>
</evidence>
<dbReference type="AlphaFoldDB" id="A0AB73BVE4"/>
<dbReference type="InterPro" id="IPR025161">
    <property type="entry name" value="IS402-like_dom"/>
</dbReference>
<organism evidence="2 3">
    <name type="scientific">Fusobacterium necrophorum BL</name>
    <dbReference type="NCBI Taxonomy" id="1441732"/>
    <lineage>
        <taxon>Bacteria</taxon>
        <taxon>Fusobacteriati</taxon>
        <taxon>Fusobacteriota</taxon>
        <taxon>Fusobacteriia</taxon>
        <taxon>Fusobacteriales</taxon>
        <taxon>Fusobacteriaceae</taxon>
        <taxon>Fusobacterium</taxon>
    </lineage>
</organism>
<feature type="non-terminal residue" evidence="2">
    <location>
        <position position="1"/>
    </location>
</feature>
<name>A0AB73BVE4_9FUSO</name>
<dbReference type="PANTHER" id="PTHR46637:SF1">
    <property type="entry name" value="BLL5188 PROTEIN"/>
    <property type="match status" value="1"/>
</dbReference>
<dbReference type="PANTHER" id="PTHR46637">
    <property type="entry name" value="TIS1421-TRANSPOSASE PROTEIN A"/>
    <property type="match status" value="1"/>
</dbReference>
<evidence type="ECO:0000313" key="3">
    <source>
        <dbReference type="Proteomes" id="UP000027473"/>
    </source>
</evidence>
<evidence type="ECO:0000259" key="1">
    <source>
        <dbReference type="Pfam" id="PF13340"/>
    </source>
</evidence>
<protein>
    <submittedName>
        <fullName evidence="2">Transposase</fullName>
    </submittedName>
</protein>
<sequence>HLNKRGGSNANDNRVFVNACLWIVRTGSPWRDLPPQYGKFNALHRRYKRWCDNHIWEYILAELITEPDYEWLMIDASHCKVPPHACGAKGGNEAIGRTKGGSIPRFTL</sequence>
<feature type="non-terminal residue" evidence="2">
    <location>
        <position position="108"/>
    </location>
</feature>
<reference evidence="2 3" key="1">
    <citation type="submission" date="2014-01" db="EMBL/GenBank/DDBJ databases">
        <title>Comparative genomics of Fusobacterium necrophorum wild isolates.</title>
        <authorList>
            <person name="Kittichotirat W."/>
            <person name="Bumgarner R.E."/>
            <person name="Lawrence P."/>
        </authorList>
    </citation>
    <scope>NUCLEOTIDE SEQUENCE [LARGE SCALE GENOMIC DNA]</scope>
    <source>
        <strain evidence="2 3">BL</strain>
    </source>
</reference>
<dbReference type="Proteomes" id="UP000027473">
    <property type="component" value="Unassembled WGS sequence"/>
</dbReference>
<dbReference type="InterPro" id="IPR052909">
    <property type="entry name" value="Transposase_6_like"/>
</dbReference>
<gene>
    <name evidence="2" type="ORF">FUSO3_07990</name>
</gene>
<comment type="caution">
    <text evidence="2">The sequence shown here is derived from an EMBL/GenBank/DDBJ whole genome shotgun (WGS) entry which is preliminary data.</text>
</comment>
<proteinExistence type="predicted"/>
<dbReference type="Pfam" id="PF13340">
    <property type="entry name" value="DUF4096"/>
    <property type="match status" value="1"/>
</dbReference>